<keyword evidence="1" id="KW-0472">Membrane</keyword>
<evidence type="ECO:0000259" key="3">
    <source>
        <dbReference type="Pfam" id="PF06030"/>
    </source>
</evidence>
<evidence type="ECO:0000259" key="4">
    <source>
        <dbReference type="Pfam" id="PF11797"/>
    </source>
</evidence>
<dbReference type="EMBL" id="KI271585">
    <property type="protein sequence ID" value="ERL65610.1"/>
    <property type="molecule type" value="Genomic_DNA"/>
</dbReference>
<evidence type="ECO:0000256" key="2">
    <source>
        <dbReference type="SAM" id="SignalP"/>
    </source>
</evidence>
<keyword evidence="1" id="KW-0812">Transmembrane</keyword>
<organism evidence="5 6">
    <name type="scientific">Schleiferilactobacillus shenzhenensis LY-73</name>
    <dbReference type="NCBI Taxonomy" id="1231336"/>
    <lineage>
        <taxon>Bacteria</taxon>
        <taxon>Bacillati</taxon>
        <taxon>Bacillota</taxon>
        <taxon>Bacilli</taxon>
        <taxon>Lactobacillales</taxon>
        <taxon>Lactobacillaceae</taxon>
        <taxon>Schleiferilactobacillus</taxon>
    </lineage>
</organism>
<dbReference type="eggNOG" id="COG4072">
    <property type="taxonomic scope" value="Bacteria"/>
</dbReference>
<reference evidence="6" key="1">
    <citation type="journal article" date="2013" name="Genome Announc.">
        <title>Whole-Genome Sequencing of Lactobacillus shenzhenensis Strain LY-73T.</title>
        <authorList>
            <person name="Lin Z."/>
            <person name="Liu Z."/>
            <person name="Yang R."/>
            <person name="Zou Y."/>
            <person name="Wan D."/>
            <person name="Chen J."/>
            <person name="Guo M."/>
            <person name="Zhao J."/>
            <person name="Fang C."/>
            <person name="Yang R."/>
            <person name="Liu F."/>
        </authorList>
    </citation>
    <scope>NUCLEOTIDE SEQUENCE [LARGE SCALE GENOMIC DNA]</scope>
    <source>
        <strain evidence="6">LY-73</strain>
    </source>
</reference>
<keyword evidence="2" id="KW-0732">Signal</keyword>
<dbReference type="HOGENOM" id="CLU_735266_0_0_9"/>
<feature type="domain" description="WxL Interacting Protein host binding" evidence="4">
    <location>
        <begin position="181"/>
        <end position="312"/>
    </location>
</feature>
<name>U4TQ82_9LACO</name>
<dbReference type="InterPro" id="IPR010317">
    <property type="entry name" value="WxLIP_PGBD"/>
</dbReference>
<dbReference type="Pfam" id="PF11797">
    <property type="entry name" value="WxLIP_HBD"/>
    <property type="match status" value="1"/>
</dbReference>
<keyword evidence="6" id="KW-1185">Reference proteome</keyword>
<feature type="transmembrane region" description="Helical" evidence="1">
    <location>
        <begin position="326"/>
        <end position="349"/>
    </location>
</feature>
<proteinExistence type="predicted"/>
<accession>U4TQ82</accession>
<dbReference type="InterPro" id="IPR021759">
    <property type="entry name" value="WxLIP_HBD"/>
</dbReference>
<keyword evidence="1" id="KW-1133">Transmembrane helix</keyword>
<feature type="signal peptide" evidence="2">
    <location>
        <begin position="1"/>
        <end position="28"/>
    </location>
</feature>
<feature type="domain" description="WxL Interacting Protein peptidoglycan binding" evidence="3">
    <location>
        <begin position="50"/>
        <end position="167"/>
    </location>
</feature>
<evidence type="ECO:0000256" key="1">
    <source>
        <dbReference type="SAM" id="Phobius"/>
    </source>
</evidence>
<evidence type="ECO:0000313" key="6">
    <source>
        <dbReference type="Proteomes" id="UP000030647"/>
    </source>
</evidence>
<evidence type="ECO:0000313" key="5">
    <source>
        <dbReference type="EMBL" id="ERL65610.1"/>
    </source>
</evidence>
<dbReference type="Pfam" id="PF06030">
    <property type="entry name" value="WxLIP_PGBD"/>
    <property type="match status" value="1"/>
</dbReference>
<dbReference type="STRING" id="1231336.L248_2296"/>
<dbReference type="Proteomes" id="UP000030647">
    <property type="component" value="Unassembled WGS sequence"/>
</dbReference>
<sequence length="376" mass="40980">MEMEKCTKRWSILGWLILCLLAVPFLTAADSGSTSQSSSRPATQRAEYAYAIQANLPKNQVDPQVHYWVLQLKPDQTQKLSTMLVNTGTKPITIRVQANNGTTANNASIAYNDTREAITPKSATSFASLVVGAREQKIRLAPYETKNVAFTIKAPSKDFNGIILGGILTRAFVNSAAKGKLTLRQEVAYSISVVLQGKTMDVTPALTFGKQVVPKADGGRMVLSLPTTNDQPINIANIATAMTVTDKATGKRVYHATANGMKAAPHSQWNWALPVNHLGSGSYRMTLAVSGQGLKKETITRDFSVSSAVAAATTQPQTPMNANHDVIVVIVVLVVLLLVVVWTLLYFFAMDKGKAQRKRWEAKRTSRQGKHRRGNK</sequence>
<protein>
    <submittedName>
        <fullName evidence="5">Uncharacterized protein</fullName>
    </submittedName>
</protein>
<gene>
    <name evidence="5" type="ORF">L248_2296</name>
</gene>
<feature type="chain" id="PRO_5004655976" evidence="2">
    <location>
        <begin position="29"/>
        <end position="376"/>
    </location>
</feature>
<dbReference type="AlphaFoldDB" id="U4TQ82"/>